<organism evidence="1 2">
    <name type="scientific">Candidatus Sphingobacterium stercoripullorum</name>
    <dbReference type="NCBI Taxonomy" id="2838759"/>
    <lineage>
        <taxon>Bacteria</taxon>
        <taxon>Pseudomonadati</taxon>
        <taxon>Bacteroidota</taxon>
        <taxon>Sphingobacteriia</taxon>
        <taxon>Sphingobacteriales</taxon>
        <taxon>Sphingobacteriaceae</taxon>
        <taxon>Sphingobacterium</taxon>
    </lineage>
</organism>
<dbReference type="Pfam" id="PF04245">
    <property type="entry name" value="NA37"/>
    <property type="match status" value="1"/>
</dbReference>
<dbReference type="AlphaFoldDB" id="A0A9D2AXE7"/>
<accession>A0A9D2AXE7</accession>
<evidence type="ECO:0000313" key="1">
    <source>
        <dbReference type="EMBL" id="HIX53767.1"/>
    </source>
</evidence>
<name>A0A9D2AXE7_9SPHI</name>
<reference evidence="1" key="1">
    <citation type="journal article" date="2021" name="PeerJ">
        <title>Extensive microbial diversity within the chicken gut microbiome revealed by metagenomics and culture.</title>
        <authorList>
            <person name="Gilroy R."/>
            <person name="Ravi A."/>
            <person name="Getino M."/>
            <person name="Pursley I."/>
            <person name="Horton D.L."/>
            <person name="Alikhan N.F."/>
            <person name="Baker D."/>
            <person name="Gharbi K."/>
            <person name="Hall N."/>
            <person name="Watson M."/>
            <person name="Adriaenssens E.M."/>
            <person name="Foster-Nyarko E."/>
            <person name="Jarju S."/>
            <person name="Secka A."/>
            <person name="Antonio M."/>
            <person name="Oren A."/>
            <person name="Chaudhuri R.R."/>
            <person name="La Ragione R."/>
            <person name="Hildebrand F."/>
            <person name="Pallen M.J."/>
        </authorList>
    </citation>
    <scope>NUCLEOTIDE SEQUENCE</scope>
    <source>
        <strain evidence="1">1719</strain>
    </source>
</reference>
<dbReference type="EMBL" id="DXEZ01000056">
    <property type="protein sequence ID" value="HIX53767.1"/>
    <property type="molecule type" value="Genomic_DNA"/>
</dbReference>
<dbReference type="GO" id="GO:0009295">
    <property type="term" value="C:nucleoid"/>
    <property type="evidence" value="ECO:0007669"/>
    <property type="project" value="InterPro"/>
</dbReference>
<gene>
    <name evidence="1" type="ORF">H9853_01975</name>
</gene>
<comment type="caution">
    <text evidence="1">The sequence shown here is derived from an EMBL/GenBank/DDBJ whole genome shotgun (WGS) entry which is preliminary data.</text>
</comment>
<dbReference type="InterPro" id="IPR007358">
    <property type="entry name" value="Nucleoid_associated_NdpA"/>
</dbReference>
<sequence length="351" mass="41486">MIHYQDAIFKNLSIHYVGNKHQDQYYSLGKSPVDISEDEVLPDLLLQYFFKPFAKVEEEYCFFHPNEDLELNVVYHFINSYFSNDGDFHSMSQELAKHLYEVTSHPNIKPGEMYITQVEDITFKGEDYEAIGIFKSENKDTYLKVYPKSENFEITYEQEAININKLDKGVLVLFHADSKDFKVFVVDQTNKQDAVYWKDDFLQVKQVSNEYAQTGNLMKVYKKFVQKDMDELFELEAVDKIDLLNRSLDFLKNNEVFEQEKFQEEVIGHPSAIALYKQSVDEYEKEFEVNIGDQFTIAAPAVKKHQNAYKSVLKLDRNFHIYVHGNRDLIEKGFDEDRGMNYYKVYFEEEK</sequence>
<proteinExistence type="predicted"/>
<evidence type="ECO:0000313" key="2">
    <source>
        <dbReference type="Proteomes" id="UP000824156"/>
    </source>
</evidence>
<dbReference type="Proteomes" id="UP000824156">
    <property type="component" value="Unassembled WGS sequence"/>
</dbReference>
<reference evidence="1" key="2">
    <citation type="submission" date="2021-04" db="EMBL/GenBank/DDBJ databases">
        <authorList>
            <person name="Gilroy R."/>
        </authorList>
    </citation>
    <scope>NUCLEOTIDE SEQUENCE</scope>
    <source>
        <strain evidence="1">1719</strain>
    </source>
</reference>
<protein>
    <submittedName>
        <fullName evidence="1">Nucleoid-associated protein</fullName>
    </submittedName>
</protein>